<comment type="similarity">
    <text evidence="3">Belongs to the RNase PH family.</text>
</comment>
<evidence type="ECO:0000256" key="3">
    <source>
        <dbReference type="ARBA" id="ARBA00006678"/>
    </source>
</evidence>
<evidence type="ECO:0000256" key="5">
    <source>
        <dbReference type="ARBA" id="ARBA00022835"/>
    </source>
</evidence>
<dbReference type="SUPFAM" id="SSF54211">
    <property type="entry name" value="Ribosomal protein S5 domain 2-like"/>
    <property type="match status" value="1"/>
</dbReference>
<gene>
    <name evidence="8" type="ORF">CEUSTIGMA_g8911.t1</name>
</gene>
<keyword evidence="4" id="KW-0963">Cytoplasm</keyword>
<dbReference type="CDD" id="cd11370">
    <property type="entry name" value="RNase_PH_RRP41"/>
    <property type="match status" value="1"/>
</dbReference>
<name>A0A250XEZ0_9CHLO</name>
<dbReference type="AlphaFoldDB" id="A0A250XEZ0"/>
<keyword evidence="9" id="KW-1185">Reference proteome</keyword>
<dbReference type="GO" id="GO:0071028">
    <property type="term" value="P:nuclear mRNA surveillance"/>
    <property type="evidence" value="ECO:0007669"/>
    <property type="project" value="TreeGrafter"/>
</dbReference>
<evidence type="ECO:0000256" key="4">
    <source>
        <dbReference type="ARBA" id="ARBA00022490"/>
    </source>
</evidence>
<accession>A0A250XEZ0</accession>
<dbReference type="PANTHER" id="PTHR11953:SF0">
    <property type="entry name" value="EXOSOME COMPLEX COMPONENT RRP41"/>
    <property type="match status" value="1"/>
</dbReference>
<dbReference type="PANTHER" id="PTHR11953">
    <property type="entry name" value="EXOSOME COMPLEX COMPONENT"/>
    <property type="match status" value="1"/>
</dbReference>
<comment type="caution">
    <text evidence="8">The sequence shown here is derived from an EMBL/GenBank/DDBJ whole genome shotgun (WGS) entry which is preliminary data.</text>
</comment>
<dbReference type="FunFam" id="3.30.230.70:FF:000004">
    <property type="entry name" value="Exosome complex component Rrp41"/>
    <property type="match status" value="1"/>
</dbReference>
<dbReference type="Pfam" id="PF03725">
    <property type="entry name" value="RNase_PH_C"/>
    <property type="match status" value="1"/>
</dbReference>
<dbReference type="Pfam" id="PF01138">
    <property type="entry name" value="RNase_PH"/>
    <property type="match status" value="1"/>
</dbReference>
<dbReference type="InterPro" id="IPR050080">
    <property type="entry name" value="RNase_PH"/>
</dbReference>
<dbReference type="STRING" id="1157962.A0A250XEZ0"/>
<dbReference type="GO" id="GO:0016075">
    <property type="term" value="P:rRNA catabolic process"/>
    <property type="evidence" value="ECO:0007669"/>
    <property type="project" value="TreeGrafter"/>
</dbReference>
<feature type="domain" description="Exoribonuclease phosphorolytic" evidence="6">
    <location>
        <begin position="37"/>
        <end position="167"/>
    </location>
</feature>
<dbReference type="OrthoDB" id="27298at2759"/>
<dbReference type="GO" id="GO:0034475">
    <property type="term" value="P:U4 snRNA 3'-end processing"/>
    <property type="evidence" value="ECO:0007669"/>
    <property type="project" value="TreeGrafter"/>
</dbReference>
<feature type="domain" description="Exoribonuclease phosphorolytic" evidence="7">
    <location>
        <begin position="170"/>
        <end position="235"/>
    </location>
</feature>
<evidence type="ECO:0000256" key="1">
    <source>
        <dbReference type="ARBA" id="ARBA00004496"/>
    </source>
</evidence>
<evidence type="ECO:0000259" key="6">
    <source>
        <dbReference type="Pfam" id="PF01138"/>
    </source>
</evidence>
<dbReference type="InterPro" id="IPR020568">
    <property type="entry name" value="Ribosomal_Su5_D2-typ_SF"/>
</dbReference>
<comment type="subcellular location">
    <subcellularLocation>
        <location evidence="1">Cytoplasm</location>
    </subcellularLocation>
    <subcellularLocation>
        <location evidence="2">Nucleus</location>
        <location evidence="2">Nucleolus</location>
    </subcellularLocation>
</comment>
<dbReference type="GO" id="GO:0000176">
    <property type="term" value="C:nuclear exosome (RNase complex)"/>
    <property type="evidence" value="ECO:0007669"/>
    <property type="project" value="TreeGrafter"/>
</dbReference>
<evidence type="ECO:0000313" key="9">
    <source>
        <dbReference type="Proteomes" id="UP000232323"/>
    </source>
</evidence>
<dbReference type="InterPro" id="IPR036345">
    <property type="entry name" value="ExoRNase_PH_dom2_sf"/>
</dbReference>
<sequence>MWSYVNDLGKQAEHQLLLLMEFLSPEGLRLDGRRPRELRRLSCQLDVLANADGSAIFEMGNTKVLAAVFGPREVERRSDRLEDRAIINCEYSMAAFSTGERRRRGKQDRRSAEIGMVIRGTLEQTVMVELLPRSQIDVFIQVLQADGGTRCAGINAALLALADAGVPVRDRVAACAAGYLDGNPLLDLNFLEDSGGGPDISVAMLTSLDKIVLLQMDNRLPIDTFEAVVALAQEGCRAIAQYMQGILLEHTKRLSIAKGVGRS</sequence>
<dbReference type="EMBL" id="BEGY01000066">
    <property type="protein sequence ID" value="GAX81482.1"/>
    <property type="molecule type" value="Genomic_DNA"/>
</dbReference>
<dbReference type="SUPFAM" id="SSF55666">
    <property type="entry name" value="Ribonuclease PH domain 2-like"/>
    <property type="match status" value="1"/>
</dbReference>
<dbReference type="GO" id="GO:0003723">
    <property type="term" value="F:RNA binding"/>
    <property type="evidence" value="ECO:0007669"/>
    <property type="project" value="TreeGrafter"/>
</dbReference>
<dbReference type="GO" id="GO:0071051">
    <property type="term" value="P:poly(A)-dependent snoRNA 3'-end processing"/>
    <property type="evidence" value="ECO:0007669"/>
    <property type="project" value="TreeGrafter"/>
</dbReference>
<proteinExistence type="inferred from homology"/>
<dbReference type="GO" id="GO:0005730">
    <property type="term" value="C:nucleolus"/>
    <property type="evidence" value="ECO:0007669"/>
    <property type="project" value="UniProtKB-SubCell"/>
</dbReference>
<organism evidence="8 9">
    <name type="scientific">Chlamydomonas eustigma</name>
    <dbReference type="NCBI Taxonomy" id="1157962"/>
    <lineage>
        <taxon>Eukaryota</taxon>
        <taxon>Viridiplantae</taxon>
        <taxon>Chlorophyta</taxon>
        <taxon>core chlorophytes</taxon>
        <taxon>Chlorophyceae</taxon>
        <taxon>CS clade</taxon>
        <taxon>Chlamydomonadales</taxon>
        <taxon>Chlamydomonadaceae</taxon>
        <taxon>Chlamydomonas</taxon>
    </lineage>
</organism>
<evidence type="ECO:0000259" key="7">
    <source>
        <dbReference type="Pfam" id="PF03725"/>
    </source>
</evidence>
<reference evidence="8 9" key="1">
    <citation type="submission" date="2017-08" db="EMBL/GenBank/DDBJ databases">
        <title>Acidophilic green algal genome provides insights into adaptation to an acidic environment.</title>
        <authorList>
            <person name="Hirooka S."/>
            <person name="Hirose Y."/>
            <person name="Kanesaki Y."/>
            <person name="Higuchi S."/>
            <person name="Fujiwara T."/>
            <person name="Onuma R."/>
            <person name="Era A."/>
            <person name="Ohbayashi R."/>
            <person name="Uzuka A."/>
            <person name="Nozaki H."/>
            <person name="Yoshikawa H."/>
            <person name="Miyagishima S.Y."/>
        </authorList>
    </citation>
    <scope>NUCLEOTIDE SEQUENCE [LARGE SCALE GENOMIC DNA]</scope>
    <source>
        <strain evidence="8 9">NIES-2499</strain>
    </source>
</reference>
<keyword evidence="5" id="KW-0271">Exosome</keyword>
<dbReference type="GO" id="GO:0000177">
    <property type="term" value="C:cytoplasmic exosome (RNase complex)"/>
    <property type="evidence" value="ECO:0007669"/>
    <property type="project" value="TreeGrafter"/>
</dbReference>
<evidence type="ECO:0000256" key="2">
    <source>
        <dbReference type="ARBA" id="ARBA00004604"/>
    </source>
</evidence>
<evidence type="ECO:0000313" key="8">
    <source>
        <dbReference type="EMBL" id="GAX81482.1"/>
    </source>
</evidence>
<dbReference type="Gene3D" id="3.30.230.70">
    <property type="entry name" value="GHMP Kinase, N-terminal domain"/>
    <property type="match status" value="1"/>
</dbReference>
<protein>
    <submittedName>
        <fullName evidence="8">Uncharacterized protein</fullName>
    </submittedName>
</protein>
<dbReference type="Proteomes" id="UP000232323">
    <property type="component" value="Unassembled WGS sequence"/>
</dbReference>
<dbReference type="InterPro" id="IPR015847">
    <property type="entry name" value="ExoRNase_PH_dom2"/>
</dbReference>
<dbReference type="InterPro" id="IPR027408">
    <property type="entry name" value="PNPase/RNase_PH_dom_sf"/>
</dbReference>
<dbReference type="InterPro" id="IPR001247">
    <property type="entry name" value="ExoRNase_PH_dom1"/>
</dbReference>